<gene>
    <name evidence="2" type="ORF">RIF29_16876</name>
</gene>
<protein>
    <submittedName>
        <fullName evidence="2">Uncharacterized protein</fullName>
    </submittedName>
</protein>
<accession>A0AAN9IEV0</accession>
<reference evidence="2 3" key="1">
    <citation type="submission" date="2024-01" db="EMBL/GenBank/DDBJ databases">
        <title>The genomes of 5 underutilized Papilionoideae crops provide insights into root nodulation and disease resistanc.</title>
        <authorList>
            <person name="Yuan L."/>
        </authorList>
    </citation>
    <scope>NUCLEOTIDE SEQUENCE [LARGE SCALE GENOMIC DNA]</scope>
    <source>
        <strain evidence="2">ZHUSHIDOU_FW_LH</strain>
        <tissue evidence="2">Leaf</tissue>
    </source>
</reference>
<feature type="compositionally biased region" description="Basic and acidic residues" evidence="1">
    <location>
        <begin position="35"/>
        <end position="48"/>
    </location>
</feature>
<evidence type="ECO:0000256" key="1">
    <source>
        <dbReference type="SAM" id="MobiDB-lite"/>
    </source>
</evidence>
<proteinExistence type="predicted"/>
<name>A0AAN9IEV0_CROPI</name>
<evidence type="ECO:0000313" key="3">
    <source>
        <dbReference type="Proteomes" id="UP001372338"/>
    </source>
</evidence>
<comment type="caution">
    <text evidence="2">The sequence shown here is derived from an EMBL/GenBank/DDBJ whole genome shotgun (WGS) entry which is preliminary data.</text>
</comment>
<dbReference type="EMBL" id="JAYWIO010000003">
    <property type="protein sequence ID" value="KAK7275754.1"/>
    <property type="molecule type" value="Genomic_DNA"/>
</dbReference>
<dbReference type="AlphaFoldDB" id="A0AAN9IEV0"/>
<feature type="region of interest" description="Disordered" evidence="1">
    <location>
        <begin position="25"/>
        <end position="48"/>
    </location>
</feature>
<keyword evidence="3" id="KW-1185">Reference proteome</keyword>
<evidence type="ECO:0000313" key="2">
    <source>
        <dbReference type="EMBL" id="KAK7275754.1"/>
    </source>
</evidence>
<sequence>MKFGTVGLPPYRTFTLEEIDEATKNFNTGSFMGEGSKDEENRSRKAGEVEDRCRIKKLETLESEKRHAPFQIRDPKNFVSTTGCFVSIHFTTHFTFHHHNHHHLQIK</sequence>
<dbReference type="Proteomes" id="UP001372338">
    <property type="component" value="Unassembled WGS sequence"/>
</dbReference>
<organism evidence="2 3">
    <name type="scientific">Crotalaria pallida</name>
    <name type="common">Smooth rattlebox</name>
    <name type="synonym">Crotalaria striata</name>
    <dbReference type="NCBI Taxonomy" id="3830"/>
    <lineage>
        <taxon>Eukaryota</taxon>
        <taxon>Viridiplantae</taxon>
        <taxon>Streptophyta</taxon>
        <taxon>Embryophyta</taxon>
        <taxon>Tracheophyta</taxon>
        <taxon>Spermatophyta</taxon>
        <taxon>Magnoliopsida</taxon>
        <taxon>eudicotyledons</taxon>
        <taxon>Gunneridae</taxon>
        <taxon>Pentapetalae</taxon>
        <taxon>rosids</taxon>
        <taxon>fabids</taxon>
        <taxon>Fabales</taxon>
        <taxon>Fabaceae</taxon>
        <taxon>Papilionoideae</taxon>
        <taxon>50 kb inversion clade</taxon>
        <taxon>genistoids sensu lato</taxon>
        <taxon>core genistoids</taxon>
        <taxon>Crotalarieae</taxon>
        <taxon>Crotalaria</taxon>
    </lineage>
</organism>